<evidence type="ECO:0000256" key="4">
    <source>
        <dbReference type="ARBA" id="ARBA00022679"/>
    </source>
</evidence>
<comment type="caution">
    <text evidence="11">The sequence shown here is derived from an EMBL/GenBank/DDBJ whole genome shotgun (WGS) entry which is preliminary data.</text>
</comment>
<dbReference type="Gene3D" id="3.40.640.10">
    <property type="entry name" value="Type I PLP-dependent aspartate aminotransferase-like (Major domain)"/>
    <property type="match status" value="1"/>
</dbReference>
<evidence type="ECO:0000256" key="7">
    <source>
        <dbReference type="ARBA" id="ARBA00023004"/>
    </source>
</evidence>
<dbReference type="FunFam" id="3.40.640.10:FF:000003">
    <property type="entry name" value="Cysteine desulfurase IscS"/>
    <property type="match status" value="1"/>
</dbReference>
<evidence type="ECO:0000259" key="10">
    <source>
        <dbReference type="Pfam" id="PF00266"/>
    </source>
</evidence>
<dbReference type="GO" id="GO:0005739">
    <property type="term" value="C:mitochondrion"/>
    <property type="evidence" value="ECO:0007669"/>
    <property type="project" value="TreeGrafter"/>
</dbReference>
<evidence type="ECO:0000256" key="8">
    <source>
        <dbReference type="ARBA" id="ARBA00023014"/>
    </source>
</evidence>
<feature type="domain" description="Aminotransferase class V" evidence="10">
    <location>
        <begin position="16"/>
        <end position="380"/>
    </location>
</feature>
<protein>
    <recommendedName>
        <fullName evidence="3">cysteine desulfurase</fullName>
        <ecNumber evidence="3">2.8.1.7</ecNumber>
    </recommendedName>
</protein>
<sequence length="417" mass="45456">MLSNTTNAAKNVIRPIYLDFQATTPLDPRVLDTMMPFLTEQYGNPHSRTHTMGWEASEAVEDARAHIASVIHASPKDIVFTSGATESNNIAIKGAALQAERKGRKHIVTTHLEHKCVLESVRYLEARGFDVTYVPVDDQGIVDPNDLREILEKRPDTALVSVMAVNNEIGVIQDLEAIGTLCRKHGVVFHTDAAQGFGKIPLDVVRQHVDLMSISGHKIYGPKGVGALFVGRRPRIRLAPVISGGGQERGIRSGTVATPLAVGLGRAAELAEGEMDRDHRHISSLADKLWTGIQRRIPHVTLNGHPTKRYVGNLNVSFSYVEGESLIMGLHDVAVSSGSACTSASLEPSYVLHALGVPADQSHTSLRMGLGRFSTEDEVEFTLEHLAGTVGRLRELSPLYEMVQEGIDISQIKWASH</sequence>
<dbReference type="GO" id="GO:1990221">
    <property type="term" value="C:L-cysteine desulfurase complex"/>
    <property type="evidence" value="ECO:0007669"/>
    <property type="project" value="UniProtKB-ARBA"/>
</dbReference>
<evidence type="ECO:0000256" key="6">
    <source>
        <dbReference type="ARBA" id="ARBA00022898"/>
    </source>
</evidence>
<name>A0A8J6AX34_9EUKA</name>
<dbReference type="OrthoDB" id="10250117at2759"/>
<dbReference type="GO" id="GO:0030170">
    <property type="term" value="F:pyridoxal phosphate binding"/>
    <property type="evidence" value="ECO:0007669"/>
    <property type="project" value="InterPro"/>
</dbReference>
<dbReference type="PROSITE" id="PS00595">
    <property type="entry name" value="AA_TRANSFER_CLASS_5"/>
    <property type="match status" value="1"/>
</dbReference>
<evidence type="ECO:0000313" key="12">
    <source>
        <dbReference type="Proteomes" id="UP000717585"/>
    </source>
</evidence>
<dbReference type="Gene3D" id="3.90.1150.10">
    <property type="entry name" value="Aspartate Aminotransferase, domain 1"/>
    <property type="match status" value="1"/>
</dbReference>
<dbReference type="GO" id="GO:0051536">
    <property type="term" value="F:iron-sulfur cluster binding"/>
    <property type="evidence" value="ECO:0007669"/>
    <property type="project" value="UniProtKB-KW"/>
</dbReference>
<evidence type="ECO:0000256" key="1">
    <source>
        <dbReference type="ARBA" id="ARBA00001933"/>
    </source>
</evidence>
<accession>A0A8J6AX34</accession>
<dbReference type="Pfam" id="PF00266">
    <property type="entry name" value="Aminotran_5"/>
    <property type="match status" value="1"/>
</dbReference>
<dbReference type="InterPro" id="IPR015424">
    <property type="entry name" value="PyrdxlP-dep_Trfase"/>
</dbReference>
<organism evidence="11 12">
    <name type="scientific">Carpediemonas membranifera</name>
    <dbReference type="NCBI Taxonomy" id="201153"/>
    <lineage>
        <taxon>Eukaryota</taxon>
        <taxon>Metamonada</taxon>
        <taxon>Carpediemonas-like organisms</taxon>
        <taxon>Carpediemonas</taxon>
    </lineage>
</organism>
<keyword evidence="4" id="KW-0808">Transferase</keyword>
<dbReference type="FunFam" id="3.90.1150.10:FF:000002">
    <property type="entry name" value="Cysteine desulfurase IscS"/>
    <property type="match status" value="1"/>
</dbReference>
<dbReference type="InterPro" id="IPR010240">
    <property type="entry name" value="Cys_deSase_IscS"/>
</dbReference>
<keyword evidence="5" id="KW-0479">Metal-binding</keyword>
<dbReference type="AlphaFoldDB" id="A0A8J6AX34"/>
<dbReference type="PANTHER" id="PTHR11601">
    <property type="entry name" value="CYSTEINE DESULFURYLASE FAMILY MEMBER"/>
    <property type="match status" value="1"/>
</dbReference>
<dbReference type="Proteomes" id="UP000717585">
    <property type="component" value="Unassembled WGS sequence"/>
</dbReference>
<evidence type="ECO:0000256" key="2">
    <source>
        <dbReference type="ARBA" id="ARBA00006490"/>
    </source>
</evidence>
<evidence type="ECO:0000256" key="9">
    <source>
        <dbReference type="RuleBase" id="RU004504"/>
    </source>
</evidence>
<reference evidence="11" key="1">
    <citation type="submission" date="2021-05" db="EMBL/GenBank/DDBJ databases">
        <title>A free-living protist that lacks canonical eukaryotic 1 DNA replication and segregation systems.</title>
        <authorList>
            <person name="Salas-Leiva D.E."/>
            <person name="Tromer E.C."/>
            <person name="Curtis B.A."/>
            <person name="Jerlstrom-Hultqvist J."/>
            <person name="Kolisko M."/>
            <person name="Yi Z."/>
            <person name="Salas-Leiva J.S."/>
            <person name="Gallot-Lavallee L."/>
            <person name="Kops G.J.P.L."/>
            <person name="Archibald J.M."/>
            <person name="Simpson A.G.B."/>
            <person name="Roger A.J."/>
        </authorList>
    </citation>
    <scope>NUCLEOTIDE SEQUENCE</scope>
    <source>
        <strain evidence="11">BICM</strain>
    </source>
</reference>
<dbReference type="InterPro" id="IPR000192">
    <property type="entry name" value="Aminotrans_V_dom"/>
</dbReference>
<dbReference type="GO" id="GO:0031071">
    <property type="term" value="F:cysteine desulfurase activity"/>
    <property type="evidence" value="ECO:0007669"/>
    <property type="project" value="UniProtKB-EC"/>
</dbReference>
<evidence type="ECO:0000256" key="5">
    <source>
        <dbReference type="ARBA" id="ARBA00022723"/>
    </source>
</evidence>
<dbReference type="NCBIfam" id="NF010611">
    <property type="entry name" value="PRK14012.1"/>
    <property type="match status" value="1"/>
</dbReference>
<dbReference type="PANTHER" id="PTHR11601:SF34">
    <property type="entry name" value="CYSTEINE DESULFURASE"/>
    <property type="match status" value="1"/>
</dbReference>
<dbReference type="InterPro" id="IPR020578">
    <property type="entry name" value="Aminotrans_V_PyrdxlP_BS"/>
</dbReference>
<dbReference type="SUPFAM" id="SSF53383">
    <property type="entry name" value="PLP-dependent transferases"/>
    <property type="match status" value="1"/>
</dbReference>
<keyword evidence="7" id="KW-0408">Iron</keyword>
<evidence type="ECO:0000256" key="3">
    <source>
        <dbReference type="ARBA" id="ARBA00012239"/>
    </source>
</evidence>
<dbReference type="EMBL" id="JAHDYR010000013">
    <property type="protein sequence ID" value="KAG9394670.1"/>
    <property type="molecule type" value="Genomic_DNA"/>
</dbReference>
<dbReference type="InterPro" id="IPR015421">
    <property type="entry name" value="PyrdxlP-dep_Trfase_major"/>
</dbReference>
<dbReference type="EC" id="2.8.1.7" evidence="3"/>
<keyword evidence="6" id="KW-0663">Pyridoxal phosphate</keyword>
<proteinExistence type="inferred from homology"/>
<keyword evidence="12" id="KW-1185">Reference proteome</keyword>
<keyword evidence="8" id="KW-0411">Iron-sulfur</keyword>
<dbReference type="InterPro" id="IPR015422">
    <property type="entry name" value="PyrdxlP-dep_Trfase_small"/>
</dbReference>
<dbReference type="InterPro" id="IPR016454">
    <property type="entry name" value="Cysteine_dSase"/>
</dbReference>
<dbReference type="HAMAP" id="MF_00331">
    <property type="entry name" value="Cys_desulf_IscS"/>
    <property type="match status" value="1"/>
</dbReference>
<dbReference type="PIRSF" id="PIRSF005572">
    <property type="entry name" value="NifS"/>
    <property type="match status" value="1"/>
</dbReference>
<evidence type="ECO:0000313" key="11">
    <source>
        <dbReference type="EMBL" id="KAG9394670.1"/>
    </source>
</evidence>
<comment type="cofactor">
    <cofactor evidence="1 9">
        <name>pyridoxal 5'-phosphate</name>
        <dbReference type="ChEBI" id="CHEBI:597326"/>
    </cofactor>
</comment>
<dbReference type="GO" id="GO:0046872">
    <property type="term" value="F:metal ion binding"/>
    <property type="evidence" value="ECO:0007669"/>
    <property type="project" value="UniProtKB-KW"/>
</dbReference>
<dbReference type="GO" id="GO:0044571">
    <property type="term" value="P:[2Fe-2S] cluster assembly"/>
    <property type="evidence" value="ECO:0007669"/>
    <property type="project" value="InterPro"/>
</dbReference>
<gene>
    <name evidence="11" type="ORF">J8273_3642</name>
</gene>
<comment type="similarity">
    <text evidence="2">Belongs to the class-V pyridoxal-phosphate-dependent aminotransferase family. NifS/IscS subfamily.</text>
</comment>